<feature type="region of interest" description="Disordered" evidence="8">
    <location>
        <begin position="640"/>
        <end position="659"/>
    </location>
</feature>
<evidence type="ECO:0000256" key="6">
    <source>
        <dbReference type="ARBA" id="ARBA00023295"/>
    </source>
</evidence>
<keyword evidence="11" id="KW-1185">Reference proteome</keyword>
<dbReference type="PROSITE" id="PS00608">
    <property type="entry name" value="GLYCOSYL_HYDROL_F2_2"/>
    <property type="match status" value="1"/>
</dbReference>
<dbReference type="Gene3D" id="2.60.120.260">
    <property type="entry name" value="Galactose-binding domain-like"/>
    <property type="match status" value="1"/>
</dbReference>
<dbReference type="InterPro" id="IPR017853">
    <property type="entry name" value="GH"/>
</dbReference>
<proteinExistence type="inferred from homology"/>
<dbReference type="EC" id="3.2.1.23" evidence="3"/>
<keyword evidence="5" id="KW-0378">Hydrolase</keyword>
<dbReference type="GO" id="GO:0005990">
    <property type="term" value="P:lactose catabolic process"/>
    <property type="evidence" value="ECO:0007669"/>
    <property type="project" value="TreeGrafter"/>
</dbReference>
<dbReference type="PANTHER" id="PTHR46323:SF2">
    <property type="entry name" value="BETA-GALACTOSIDASE"/>
    <property type="match status" value="1"/>
</dbReference>
<keyword evidence="6" id="KW-0326">Glycosidase</keyword>
<dbReference type="InterPro" id="IPR013783">
    <property type="entry name" value="Ig-like_fold"/>
</dbReference>
<dbReference type="Gene3D" id="2.70.98.10">
    <property type="match status" value="1"/>
</dbReference>
<reference evidence="10" key="1">
    <citation type="submission" date="2021-04" db="EMBL/GenBank/DDBJ databases">
        <title>Genome based classification of Actinospica acidithermotolerans sp. nov., an actinobacterium isolated from an Indonesian hot spring.</title>
        <authorList>
            <person name="Kusuma A.B."/>
            <person name="Putra K.E."/>
            <person name="Nafisah S."/>
            <person name="Loh J."/>
            <person name="Nouioui I."/>
            <person name="Goodfellow M."/>
        </authorList>
    </citation>
    <scope>NUCLEOTIDE SEQUENCE</scope>
    <source>
        <strain evidence="10">CSCA 57</strain>
    </source>
</reference>
<dbReference type="SUPFAM" id="SSF51445">
    <property type="entry name" value="(Trans)glycosidases"/>
    <property type="match status" value="1"/>
</dbReference>
<dbReference type="Pfam" id="PF02836">
    <property type="entry name" value="Glyco_hydro_2_C"/>
    <property type="match status" value="1"/>
</dbReference>
<dbReference type="GO" id="GO:0030246">
    <property type="term" value="F:carbohydrate binding"/>
    <property type="evidence" value="ECO:0007669"/>
    <property type="project" value="InterPro"/>
</dbReference>
<dbReference type="SUPFAM" id="SSF49303">
    <property type="entry name" value="beta-Galactosidase/glucuronidase domain"/>
    <property type="match status" value="2"/>
</dbReference>
<dbReference type="PANTHER" id="PTHR46323">
    <property type="entry name" value="BETA-GALACTOSIDASE"/>
    <property type="match status" value="1"/>
</dbReference>
<dbReference type="InterPro" id="IPR023232">
    <property type="entry name" value="Glyco_hydro_2_AS"/>
</dbReference>
<dbReference type="InterPro" id="IPR032312">
    <property type="entry name" value="LacZ_4"/>
</dbReference>
<organism evidence="10 11">
    <name type="scientific">Actinospica durhamensis</name>
    <dbReference type="NCBI Taxonomy" id="1508375"/>
    <lineage>
        <taxon>Bacteria</taxon>
        <taxon>Bacillati</taxon>
        <taxon>Actinomycetota</taxon>
        <taxon>Actinomycetes</taxon>
        <taxon>Catenulisporales</taxon>
        <taxon>Actinospicaceae</taxon>
        <taxon>Actinospica</taxon>
    </lineage>
</organism>
<dbReference type="InterPro" id="IPR006101">
    <property type="entry name" value="Glyco_hydro_2"/>
</dbReference>
<dbReference type="EMBL" id="JAGSOG010000249">
    <property type="protein sequence ID" value="MBR7838007.1"/>
    <property type="molecule type" value="Genomic_DNA"/>
</dbReference>
<evidence type="ECO:0000256" key="3">
    <source>
        <dbReference type="ARBA" id="ARBA00012756"/>
    </source>
</evidence>
<dbReference type="InterPro" id="IPR008979">
    <property type="entry name" value="Galactose-bd-like_sf"/>
</dbReference>
<dbReference type="Gene3D" id="3.20.20.80">
    <property type="entry name" value="Glycosidases"/>
    <property type="match status" value="1"/>
</dbReference>
<dbReference type="InterPro" id="IPR006103">
    <property type="entry name" value="Glyco_hydro_2_cat"/>
</dbReference>
<evidence type="ECO:0000256" key="7">
    <source>
        <dbReference type="ARBA" id="ARBA00032230"/>
    </source>
</evidence>
<evidence type="ECO:0000313" key="11">
    <source>
        <dbReference type="Proteomes" id="UP000675781"/>
    </source>
</evidence>
<protein>
    <recommendedName>
        <fullName evidence="4">Beta-galactosidase</fullName>
        <ecNumber evidence="3">3.2.1.23</ecNumber>
    </recommendedName>
    <alternativeName>
        <fullName evidence="7">Lactase</fullName>
    </alternativeName>
</protein>
<evidence type="ECO:0000256" key="2">
    <source>
        <dbReference type="ARBA" id="ARBA00007401"/>
    </source>
</evidence>
<dbReference type="InterPro" id="IPR011013">
    <property type="entry name" value="Gal_mutarotase_sf_dom"/>
</dbReference>
<comment type="similarity">
    <text evidence="2">Belongs to the glycosyl hydrolase 2 family.</text>
</comment>
<dbReference type="SUPFAM" id="SSF49785">
    <property type="entry name" value="Galactose-binding domain-like"/>
    <property type="match status" value="1"/>
</dbReference>
<dbReference type="InterPro" id="IPR023230">
    <property type="entry name" value="Glyco_hydro_2_CS"/>
</dbReference>
<name>A0A941ETW0_9ACTN</name>
<dbReference type="InterPro" id="IPR006104">
    <property type="entry name" value="Glyco_hydro_2_N"/>
</dbReference>
<dbReference type="InterPro" id="IPR014718">
    <property type="entry name" value="GH-type_carb-bd"/>
</dbReference>
<accession>A0A941ETW0</accession>
<dbReference type="GO" id="GO:0009341">
    <property type="term" value="C:beta-galactosidase complex"/>
    <property type="evidence" value="ECO:0007669"/>
    <property type="project" value="InterPro"/>
</dbReference>
<dbReference type="Pfam" id="PF16353">
    <property type="entry name" value="LacZ_4"/>
    <property type="match status" value="1"/>
</dbReference>
<dbReference type="Pfam" id="PF02837">
    <property type="entry name" value="Glyco_hydro_2_N"/>
    <property type="match status" value="1"/>
</dbReference>
<dbReference type="InterPro" id="IPR004199">
    <property type="entry name" value="B-gal_small/dom_5"/>
</dbReference>
<sequence length="1009" mass="110196">MMDSEDAFGYVESYRPGRGRRPARASFASSLPSLELDGTWRFRLAHGLSDLTPGFEAAEFEAAGPEAADDAAARGWTDLPVPSLWQLHGHGSPAYTNIVYPFPVDPPRVPDANPTGEYRRAFEVPADFPLGPGATLRFEGVDSCFAVWLNGIALGDGKGSRLPTEFDVSHALRVGPNVLAVRVHQWSAGSYLEDQDMWWLSGIFRSVRILTRGIEDFFVHADYDAETGTGTLRVDTPHAATLSVPELGLEHADPAGPHVLAGVEPWSDETPRLYQAELVADGERVPLRIGFRSVAVESGRILANGRPITFRGVNRHEWHPRTGRTLDRATMLEDVLMMKRHNVNAVRTSHYPPHSEFLELCDTYGLWVIDECDLETHGFERVGWRGNPSADPAWREAYLDRAQRTVERDKNHPSIIMWSLGNESGVGENLAAMAEWIRTRDGSRLIHYEGDRESCAYVDVFSEMYTGFEAVKLRGLAQEAPTADSAHDAHRRALPFMLCEYAHAMGNGPGGLREYRDMFDAHPRLAGGFVWEWIDHGIERTDANGATYYAYGGDFGEEVHDGNFVADGLVFPDRTPSPGLLDYKRISEPVRVSCDTETRTLTIENRHHSRDTGYLTWAWQVEGDGVLIAQGTLDVEPIAPGSSATLPWPEQAAQQPDEPGDAVTEHWLTVSGALAKPEPWADAGHEVTWGQAPAHTPEPVASRLSPAPATSLPAHAAPATPAAIHLGNAEFDAHHGVLRKIGAIGLDGPRLDLWRATIDNDERTIYGTPLATTWRAAGLHRLHHKTLSVEPSASGLVVRERVTAAGVDHGIDATYRWAAAAAPTAGDGDETLWLTLELQPYGTWPCSLPRRGVALSLPGALDQVEWFGEGPGEAYRDTGAAVRVGRFRASVAGMQTPYVRPQENGNRRAVRWARFTGADVGGRGGNGVTGASGLEILGAPHTNLTARPWRTQALDAAQHRHELHPDGLIHLYLDDEHCGIGSAACGDPLPASEHVQPTPATFTLGFRTV</sequence>
<dbReference type="GO" id="GO:0004565">
    <property type="term" value="F:beta-galactosidase activity"/>
    <property type="evidence" value="ECO:0007669"/>
    <property type="project" value="UniProtKB-EC"/>
</dbReference>
<dbReference type="Pfam" id="PF02929">
    <property type="entry name" value="Bgal_small_N"/>
    <property type="match status" value="1"/>
</dbReference>
<dbReference type="Proteomes" id="UP000675781">
    <property type="component" value="Unassembled WGS sequence"/>
</dbReference>
<dbReference type="InterPro" id="IPR036156">
    <property type="entry name" value="Beta-gal/glucu_dom_sf"/>
</dbReference>
<dbReference type="Gene3D" id="2.60.40.10">
    <property type="entry name" value="Immunoglobulins"/>
    <property type="match status" value="2"/>
</dbReference>
<evidence type="ECO:0000259" key="9">
    <source>
        <dbReference type="SMART" id="SM01038"/>
    </source>
</evidence>
<evidence type="ECO:0000256" key="8">
    <source>
        <dbReference type="SAM" id="MobiDB-lite"/>
    </source>
</evidence>
<evidence type="ECO:0000256" key="4">
    <source>
        <dbReference type="ARBA" id="ARBA00013303"/>
    </source>
</evidence>
<evidence type="ECO:0000256" key="5">
    <source>
        <dbReference type="ARBA" id="ARBA00022801"/>
    </source>
</evidence>
<dbReference type="AlphaFoldDB" id="A0A941ETW0"/>
<comment type="caution">
    <text evidence="10">The sequence shown here is derived from an EMBL/GenBank/DDBJ whole genome shotgun (WGS) entry which is preliminary data.</text>
</comment>
<evidence type="ECO:0000313" key="10">
    <source>
        <dbReference type="EMBL" id="MBR7838007.1"/>
    </source>
</evidence>
<dbReference type="PRINTS" id="PR00132">
    <property type="entry name" value="GLHYDRLASE2"/>
</dbReference>
<comment type="catalytic activity">
    <reaction evidence="1">
        <text>Hydrolysis of terminal non-reducing beta-D-galactose residues in beta-D-galactosides.</text>
        <dbReference type="EC" id="3.2.1.23"/>
    </reaction>
</comment>
<dbReference type="SUPFAM" id="SSF74650">
    <property type="entry name" value="Galactose mutarotase-like"/>
    <property type="match status" value="1"/>
</dbReference>
<gene>
    <name evidence="10" type="ORF">KDL01_32340</name>
</gene>
<feature type="domain" description="Beta galactosidase small chain/" evidence="9">
    <location>
        <begin position="723"/>
        <end position="1007"/>
    </location>
</feature>
<dbReference type="PROSITE" id="PS00719">
    <property type="entry name" value="GLYCOSYL_HYDROL_F2_1"/>
    <property type="match status" value="1"/>
</dbReference>
<dbReference type="InterPro" id="IPR050347">
    <property type="entry name" value="Bact_Beta-galactosidase"/>
</dbReference>
<dbReference type="SMART" id="SM01038">
    <property type="entry name" value="Bgal_small_N"/>
    <property type="match status" value="1"/>
</dbReference>
<evidence type="ECO:0000256" key="1">
    <source>
        <dbReference type="ARBA" id="ARBA00001412"/>
    </source>
</evidence>